<comment type="caution">
    <text evidence="5">The sequence shown here is derived from an EMBL/GenBank/DDBJ whole genome shotgun (WGS) entry which is preliminary data.</text>
</comment>
<feature type="domain" description="Ketoreductase" evidence="4">
    <location>
        <begin position="6"/>
        <end position="190"/>
    </location>
</feature>
<dbReference type="GO" id="GO:0016491">
    <property type="term" value="F:oxidoreductase activity"/>
    <property type="evidence" value="ECO:0007669"/>
    <property type="project" value="UniProtKB-KW"/>
</dbReference>
<dbReference type="PANTHER" id="PTHR44196">
    <property type="entry name" value="DEHYDROGENASE/REDUCTASE SDR FAMILY MEMBER 7B"/>
    <property type="match status" value="1"/>
</dbReference>
<keyword evidence="6" id="KW-1185">Reference proteome</keyword>
<dbReference type="SMART" id="SM00822">
    <property type="entry name" value="PKS_KR"/>
    <property type="match status" value="1"/>
</dbReference>
<evidence type="ECO:0000259" key="4">
    <source>
        <dbReference type="SMART" id="SM00822"/>
    </source>
</evidence>
<evidence type="ECO:0000313" key="6">
    <source>
        <dbReference type="Proteomes" id="UP000238375"/>
    </source>
</evidence>
<dbReference type="GO" id="GO:0016020">
    <property type="term" value="C:membrane"/>
    <property type="evidence" value="ECO:0007669"/>
    <property type="project" value="TreeGrafter"/>
</dbReference>
<dbReference type="InterPro" id="IPR020904">
    <property type="entry name" value="Sc_DH/Rdtase_CS"/>
</dbReference>
<protein>
    <submittedName>
        <fullName evidence="5">Short-subunit dehydrogenase</fullName>
    </submittedName>
</protein>
<dbReference type="InterPro" id="IPR002347">
    <property type="entry name" value="SDR_fam"/>
</dbReference>
<dbReference type="CDD" id="cd05233">
    <property type="entry name" value="SDR_c"/>
    <property type="match status" value="1"/>
</dbReference>
<dbReference type="RefSeq" id="WP_106136651.1">
    <property type="nucleotide sequence ID" value="NZ_PVTE01000003.1"/>
</dbReference>
<dbReference type="InterPro" id="IPR036291">
    <property type="entry name" value="NAD(P)-bd_dom_sf"/>
</dbReference>
<dbReference type="SUPFAM" id="SSF51735">
    <property type="entry name" value="NAD(P)-binding Rossmann-fold domains"/>
    <property type="match status" value="1"/>
</dbReference>
<evidence type="ECO:0000256" key="2">
    <source>
        <dbReference type="ARBA" id="ARBA00023002"/>
    </source>
</evidence>
<evidence type="ECO:0000256" key="1">
    <source>
        <dbReference type="ARBA" id="ARBA00006484"/>
    </source>
</evidence>
<sequence>MNVANRVAVVTGAGSGIGRALAHALAQRNCHLFLVDINPRGLNHTMEQVRRYGVRVAGQPLDVADAAAVRALPAAVLTAYGRVDLLINNAGIASGGTFEQLSETDFDRIIDVNFGAVVQLTRQFLPHLHQRDDARLVYLSSLYGLIAPPEQTAYSASKFAVRGFANALRHELAGSTVGVTVVHPGGIATNIARHARMPKGATEAEVRQKLAAHEKMLRMAPERAADIIVKGIESNKARILVGNDARFIAWLERLLPVSYWTVLQKLM</sequence>
<dbReference type="Pfam" id="PF00106">
    <property type="entry name" value="adh_short"/>
    <property type="match status" value="1"/>
</dbReference>
<dbReference type="Gene3D" id="3.40.50.720">
    <property type="entry name" value="NAD(P)-binding Rossmann-like Domain"/>
    <property type="match status" value="1"/>
</dbReference>
<dbReference type="PRINTS" id="PR00080">
    <property type="entry name" value="SDRFAMILY"/>
</dbReference>
<dbReference type="OrthoDB" id="9808814at2"/>
<dbReference type="PRINTS" id="PR00081">
    <property type="entry name" value="GDHRDH"/>
</dbReference>
<keyword evidence="2" id="KW-0560">Oxidoreductase</keyword>
<dbReference type="PANTHER" id="PTHR44196:SF1">
    <property type="entry name" value="DEHYDROGENASE_REDUCTASE SDR FAMILY MEMBER 7B"/>
    <property type="match status" value="1"/>
</dbReference>
<dbReference type="Proteomes" id="UP000238375">
    <property type="component" value="Unassembled WGS sequence"/>
</dbReference>
<evidence type="ECO:0000313" key="5">
    <source>
        <dbReference type="EMBL" id="PRY44238.1"/>
    </source>
</evidence>
<dbReference type="AlphaFoldDB" id="A0A2T0TF39"/>
<dbReference type="InterPro" id="IPR057326">
    <property type="entry name" value="KR_dom"/>
</dbReference>
<dbReference type="PROSITE" id="PS00061">
    <property type="entry name" value="ADH_SHORT"/>
    <property type="match status" value="1"/>
</dbReference>
<proteinExistence type="inferred from homology"/>
<reference evidence="5 6" key="1">
    <citation type="submission" date="2018-03" db="EMBL/GenBank/DDBJ databases">
        <title>Genomic Encyclopedia of Archaeal and Bacterial Type Strains, Phase II (KMG-II): from individual species to whole genera.</title>
        <authorList>
            <person name="Goeker M."/>
        </authorList>
    </citation>
    <scope>NUCLEOTIDE SEQUENCE [LARGE SCALE GENOMIC DNA]</scope>
    <source>
        <strain evidence="5 6">DSM 28354</strain>
    </source>
</reference>
<dbReference type="FunFam" id="3.40.50.720:FF:000084">
    <property type="entry name" value="Short-chain dehydrogenase reductase"/>
    <property type="match status" value="1"/>
</dbReference>
<dbReference type="EMBL" id="PVTE01000003">
    <property type="protein sequence ID" value="PRY44238.1"/>
    <property type="molecule type" value="Genomic_DNA"/>
</dbReference>
<accession>A0A2T0TF39</accession>
<evidence type="ECO:0000256" key="3">
    <source>
        <dbReference type="RuleBase" id="RU000363"/>
    </source>
</evidence>
<name>A0A2T0TF39_9BACT</name>
<organism evidence="5 6">
    <name type="scientific">Spirosoma oryzae</name>
    <dbReference type="NCBI Taxonomy" id="1469603"/>
    <lineage>
        <taxon>Bacteria</taxon>
        <taxon>Pseudomonadati</taxon>
        <taxon>Bacteroidota</taxon>
        <taxon>Cytophagia</taxon>
        <taxon>Cytophagales</taxon>
        <taxon>Cytophagaceae</taxon>
        <taxon>Spirosoma</taxon>
    </lineage>
</organism>
<comment type="similarity">
    <text evidence="1 3">Belongs to the short-chain dehydrogenases/reductases (SDR) family.</text>
</comment>
<gene>
    <name evidence="5" type="ORF">CLV58_103207</name>
</gene>